<dbReference type="RefSeq" id="WP_036182245.1">
    <property type="nucleotide sequence ID" value="NZ_AVDA01000002.1"/>
</dbReference>
<evidence type="ECO:0000256" key="2">
    <source>
        <dbReference type="ARBA" id="ARBA00022679"/>
    </source>
</evidence>
<comment type="caution">
    <text evidence="6">The sequence shown here is derived from an EMBL/GenBank/DDBJ whole genome shotgun (WGS) entry which is preliminary data.</text>
</comment>
<dbReference type="NCBIfam" id="TIGR00696">
    <property type="entry name" value="wecG_tagA_cpsF"/>
    <property type="match status" value="1"/>
</dbReference>
<comment type="function">
    <text evidence="5">Catalyzes the conversion of GlcNAc-PP-undecaprenol into ManNAc-GlcNAc-PP-undecaprenol, the first committed lipid intermediate in the de novo synthesis of teichoic acid.</text>
</comment>
<dbReference type="Proteomes" id="UP000030416">
    <property type="component" value="Unassembled WGS sequence"/>
</dbReference>
<dbReference type="STRING" id="1384049.CD29_01880"/>
<keyword evidence="1 5" id="KW-0328">Glycosyltransferase</keyword>
<dbReference type="CDD" id="cd06533">
    <property type="entry name" value="Glyco_transf_WecG_TagA"/>
    <property type="match status" value="1"/>
</dbReference>
<evidence type="ECO:0000256" key="3">
    <source>
        <dbReference type="ARBA" id="ARBA00022944"/>
    </source>
</evidence>
<dbReference type="eggNOG" id="COG1922">
    <property type="taxonomic scope" value="Bacteria"/>
</dbReference>
<dbReference type="EMBL" id="JPVN01000002">
    <property type="protein sequence ID" value="KGR80133.1"/>
    <property type="molecule type" value="Genomic_DNA"/>
</dbReference>
<dbReference type="UniPathway" id="UPA00632"/>
<dbReference type="Pfam" id="PF03808">
    <property type="entry name" value="Glyco_tran_WecG"/>
    <property type="match status" value="1"/>
</dbReference>
<keyword evidence="2 5" id="KW-0808">Transferase</keyword>
<dbReference type="InterPro" id="IPR004629">
    <property type="entry name" value="WecG_TagA_CpsF"/>
</dbReference>
<dbReference type="AlphaFoldDB" id="A0A0A3IBE1"/>
<dbReference type="HAMAP" id="MF_02070">
    <property type="entry name" value="TagA_TarA"/>
    <property type="match status" value="1"/>
</dbReference>
<evidence type="ECO:0000313" key="6">
    <source>
        <dbReference type="EMBL" id="KGR80133.1"/>
    </source>
</evidence>
<comment type="catalytic activity">
    <reaction evidence="5">
        <text>UDP-N-acetyl-alpha-D-mannosamine + N-acetyl-alpha-D-glucosaminyl-di-trans,octa-cis-undecaprenyl diphosphate = N-acetyl-beta-D-mannosaminyl-(1-&gt;4)-N-acetyl-alpha-D-glucosaminyl di-trans,octa-cis-undecaprenyl diphosphate + UDP + H(+)</text>
        <dbReference type="Rhea" id="RHEA:16053"/>
        <dbReference type="ChEBI" id="CHEBI:15378"/>
        <dbReference type="ChEBI" id="CHEBI:58223"/>
        <dbReference type="ChEBI" id="CHEBI:62959"/>
        <dbReference type="ChEBI" id="CHEBI:68623"/>
        <dbReference type="ChEBI" id="CHEBI:132210"/>
        <dbReference type="EC" id="2.4.1.187"/>
    </reaction>
</comment>
<comment type="similarity">
    <text evidence="5">Belongs to the glycosyltransferase 26 family. TagA/TarA subfamily.</text>
</comment>
<dbReference type="GO" id="GO:0047244">
    <property type="term" value="F:N-acetylglucosaminyldiphosphoundecaprenol N-acetyl-beta-D-mannosaminyltransferase activity"/>
    <property type="evidence" value="ECO:0007669"/>
    <property type="project" value="UniProtKB-UniRule"/>
</dbReference>
<comment type="pathway">
    <text evidence="5">Cell wall biogenesis; teichoic acid biosynthesis.</text>
</comment>
<accession>A0A0A3IBE1</accession>
<proteinExistence type="inferred from homology"/>
<evidence type="ECO:0000256" key="5">
    <source>
        <dbReference type="HAMAP-Rule" id="MF_02070"/>
    </source>
</evidence>
<dbReference type="InterPro" id="IPR034714">
    <property type="entry name" value="TagA_TarA"/>
</dbReference>
<keyword evidence="3 5" id="KW-0777">Teichoic acid biosynthesis</keyword>
<evidence type="ECO:0000256" key="1">
    <source>
        <dbReference type="ARBA" id="ARBA00022676"/>
    </source>
</evidence>
<evidence type="ECO:0000256" key="4">
    <source>
        <dbReference type="ARBA" id="ARBA00023316"/>
    </source>
</evidence>
<dbReference type="PANTHER" id="PTHR34136">
    <property type="match status" value="1"/>
</dbReference>
<organism evidence="6 7">
    <name type="scientific">Ureibacillus manganicus DSM 26584</name>
    <dbReference type="NCBI Taxonomy" id="1384049"/>
    <lineage>
        <taxon>Bacteria</taxon>
        <taxon>Bacillati</taxon>
        <taxon>Bacillota</taxon>
        <taxon>Bacilli</taxon>
        <taxon>Bacillales</taxon>
        <taxon>Caryophanaceae</taxon>
        <taxon>Ureibacillus</taxon>
    </lineage>
</organism>
<sequence>MKYVNIMGVPFLNITQQGFVELLDKRVEQKEKTFVITANPEIVMKAYEEPEFMSIVQKATYVCADGIGVVKAAKMLGEYLPERVTGYDSMVKLLEIGNKKRYKIFLLGAQKETIEKAVANINATYPNVDIVGYQDGYFDWNNNTIAETVANLKPDLVFVALGVPRQEKWIVENYDKFSHGVFIGVGGSFDVIAGTVKRAPLIWQKLNIEWLYRLLKQPSRFGRMLVLPRFALKVRQLKRKGSGSTK</sequence>
<protein>
    <recommendedName>
        <fullName evidence="5">N-acetylglucosaminyldiphosphoundecaprenol N-acetyl-beta-D-mannosaminyltransferase</fullName>
        <ecNumber evidence="5">2.4.1.187</ecNumber>
    </recommendedName>
    <alternativeName>
        <fullName evidence="5">N-acetylmannosaminyltransferase</fullName>
    </alternativeName>
    <alternativeName>
        <fullName evidence="5">UDP-N-acetylmannosamine transferase</fullName>
    </alternativeName>
    <alternativeName>
        <fullName evidence="5">UDP-N-acetylmannosamine:N-acetylglucosaminyl pyrophosphorylundecaprenol N-acetylmannosaminyltransferase</fullName>
    </alternativeName>
</protein>
<keyword evidence="4 5" id="KW-0961">Cell wall biogenesis/degradation</keyword>
<gene>
    <name evidence="6" type="ORF">CD29_01880</name>
</gene>
<reference evidence="6 7" key="1">
    <citation type="submission" date="2014-02" db="EMBL/GenBank/DDBJ databases">
        <title>Draft genome sequence of Lysinibacillus manganicus DSM 26584T.</title>
        <authorList>
            <person name="Zhang F."/>
            <person name="Wang G."/>
            <person name="Zhang L."/>
        </authorList>
    </citation>
    <scope>NUCLEOTIDE SEQUENCE [LARGE SCALE GENOMIC DNA]</scope>
    <source>
        <strain evidence="6 7">DSM 26584</strain>
    </source>
</reference>
<dbReference type="EC" id="2.4.1.187" evidence="5"/>
<dbReference type="PANTHER" id="PTHR34136:SF1">
    <property type="entry name" value="UDP-N-ACETYL-D-MANNOSAMINURONIC ACID TRANSFERASE"/>
    <property type="match status" value="1"/>
</dbReference>
<name>A0A0A3IBE1_9BACL</name>
<dbReference type="GO" id="GO:0019350">
    <property type="term" value="P:teichoic acid biosynthetic process"/>
    <property type="evidence" value="ECO:0007669"/>
    <property type="project" value="UniProtKB-UniRule"/>
</dbReference>
<evidence type="ECO:0000313" key="7">
    <source>
        <dbReference type="Proteomes" id="UP000030416"/>
    </source>
</evidence>
<dbReference type="GO" id="GO:0071555">
    <property type="term" value="P:cell wall organization"/>
    <property type="evidence" value="ECO:0007669"/>
    <property type="project" value="UniProtKB-KW"/>
</dbReference>
<keyword evidence="7" id="KW-1185">Reference proteome</keyword>